<proteinExistence type="predicted"/>
<dbReference type="Proteomes" id="UP000185544">
    <property type="component" value="Chromosome"/>
</dbReference>
<name>A0A1L6MWG6_9BACT</name>
<keyword evidence="2" id="KW-1185">Reference proteome</keyword>
<dbReference type="RefSeq" id="WP_075276424.1">
    <property type="nucleotide sequence ID" value="NZ_CP016908.1"/>
</dbReference>
<sequence>MTINQFTNHPALNAASEGIIKVLRECHPNLEIQRHEAQGSPTTTFHIAKHQASLKPIAMIGIATPSAQSTLRARQKQTTLIAFAAVTNPSAAHLADVANVIGVADHPPVEKLVQTIKKVFPTKKKIGIIFNSG</sequence>
<dbReference type="PANTHER" id="PTHR35271:SF1">
    <property type="entry name" value="ABC TRANSPORTER, SUBSTRATE-BINDING LIPOPROTEIN"/>
    <property type="match status" value="1"/>
</dbReference>
<dbReference type="KEGG" id="pabo:BCY86_03105"/>
<dbReference type="AlphaFoldDB" id="A0A1L6MWG6"/>
<evidence type="ECO:0000313" key="1">
    <source>
        <dbReference type="EMBL" id="APR99775.1"/>
    </source>
</evidence>
<dbReference type="InterPro" id="IPR007487">
    <property type="entry name" value="ABC_transpt-TYRBP-like"/>
</dbReference>
<dbReference type="STRING" id="1882918.BCY86_03105"/>
<evidence type="ECO:0000313" key="2">
    <source>
        <dbReference type="Proteomes" id="UP000185544"/>
    </source>
</evidence>
<dbReference type="Pfam" id="PF04392">
    <property type="entry name" value="ABC_sub_bind"/>
    <property type="match status" value="1"/>
</dbReference>
<dbReference type="Gene3D" id="3.40.50.2300">
    <property type="match status" value="1"/>
</dbReference>
<dbReference type="PANTHER" id="PTHR35271">
    <property type="entry name" value="ABC TRANSPORTER, SUBSTRATE-BINDING LIPOPROTEIN-RELATED"/>
    <property type="match status" value="1"/>
</dbReference>
<gene>
    <name evidence="1" type="ORF">BCY86_03105</name>
</gene>
<reference evidence="1 2" key="1">
    <citation type="submission" date="2016-08" db="EMBL/GenBank/DDBJ databases">
        <title>Identification and validation of antigenic proteins from Pajaroellobacter abortibovis using de-novo genome sequence assembly and reverse vaccinology.</title>
        <authorList>
            <person name="Welly B.T."/>
            <person name="Miller M.R."/>
            <person name="Stott J.L."/>
            <person name="Blanchard M.T."/>
            <person name="Islas-Trejo A.D."/>
            <person name="O'Rourke S.M."/>
            <person name="Young A.E."/>
            <person name="Medrano J.F."/>
            <person name="Van Eenennaam A.L."/>
        </authorList>
    </citation>
    <scope>NUCLEOTIDE SEQUENCE [LARGE SCALE GENOMIC DNA]</scope>
    <source>
        <strain evidence="1 2">BTF92-0548A/99-0131</strain>
    </source>
</reference>
<accession>A0A1L6MWG6</accession>
<evidence type="ECO:0008006" key="3">
    <source>
        <dbReference type="Google" id="ProtNLM"/>
    </source>
</evidence>
<organism evidence="1 2">
    <name type="scientific">Pajaroellobacter abortibovis</name>
    <dbReference type="NCBI Taxonomy" id="1882918"/>
    <lineage>
        <taxon>Bacteria</taxon>
        <taxon>Pseudomonadati</taxon>
        <taxon>Myxococcota</taxon>
        <taxon>Polyangia</taxon>
        <taxon>Polyangiales</taxon>
        <taxon>Polyangiaceae</taxon>
    </lineage>
</organism>
<protein>
    <recommendedName>
        <fullName evidence="3">ABC transporter substrate-binding protein</fullName>
    </recommendedName>
</protein>
<dbReference type="EMBL" id="CP016908">
    <property type="protein sequence ID" value="APR99775.1"/>
    <property type="molecule type" value="Genomic_DNA"/>
</dbReference>